<keyword evidence="10" id="KW-0915">Sodium</keyword>
<dbReference type="EMBL" id="JBHSQW010000033">
    <property type="protein sequence ID" value="MFC5995672.1"/>
    <property type="molecule type" value="Genomic_DNA"/>
</dbReference>
<evidence type="ECO:0000256" key="2">
    <source>
        <dbReference type="ARBA" id="ARBA00022475"/>
    </source>
</evidence>
<feature type="transmembrane region" description="Helical" evidence="10">
    <location>
        <begin position="58"/>
        <end position="81"/>
    </location>
</feature>
<feature type="transmembrane region" description="Helical" evidence="10">
    <location>
        <begin position="122"/>
        <end position="144"/>
    </location>
</feature>
<protein>
    <recommendedName>
        <fullName evidence="10">Fluoride-specific ion channel FluC</fullName>
    </recommendedName>
</protein>
<reference evidence="12" key="1">
    <citation type="journal article" date="2019" name="Int. J. Syst. Evol. Microbiol.">
        <title>The Global Catalogue of Microorganisms (GCM) 10K type strain sequencing project: providing services to taxonomists for standard genome sequencing and annotation.</title>
        <authorList>
            <consortium name="The Broad Institute Genomics Platform"/>
            <consortium name="The Broad Institute Genome Sequencing Center for Infectious Disease"/>
            <person name="Wu L."/>
            <person name="Ma J."/>
        </authorList>
    </citation>
    <scope>NUCLEOTIDE SEQUENCE [LARGE SCALE GENOMIC DNA]</scope>
    <source>
        <strain evidence="12">CCM 8391</strain>
    </source>
</reference>
<evidence type="ECO:0000256" key="10">
    <source>
        <dbReference type="HAMAP-Rule" id="MF_00454"/>
    </source>
</evidence>
<keyword evidence="2 10" id="KW-1003">Cell membrane</keyword>
<evidence type="ECO:0000256" key="8">
    <source>
        <dbReference type="ARBA" id="ARBA00035585"/>
    </source>
</evidence>
<evidence type="ECO:0000256" key="5">
    <source>
        <dbReference type="ARBA" id="ARBA00023136"/>
    </source>
</evidence>
<evidence type="ECO:0000256" key="9">
    <source>
        <dbReference type="ARBA" id="ARBA00049940"/>
    </source>
</evidence>
<evidence type="ECO:0000256" key="1">
    <source>
        <dbReference type="ARBA" id="ARBA00004651"/>
    </source>
</evidence>
<dbReference type="Pfam" id="PF02537">
    <property type="entry name" value="CRCB"/>
    <property type="match status" value="1"/>
</dbReference>
<name>A0ABW1J4Q5_9PSEU</name>
<keyword evidence="10" id="KW-0406">Ion transport</keyword>
<evidence type="ECO:0000256" key="4">
    <source>
        <dbReference type="ARBA" id="ARBA00022989"/>
    </source>
</evidence>
<feature type="transmembrane region" description="Helical" evidence="10">
    <location>
        <begin position="93"/>
        <end position="110"/>
    </location>
</feature>
<proteinExistence type="inferred from homology"/>
<keyword evidence="4 10" id="KW-1133">Transmembrane helix</keyword>
<keyword evidence="3 10" id="KW-0812">Transmembrane</keyword>
<comment type="catalytic activity">
    <reaction evidence="8">
        <text>fluoride(in) = fluoride(out)</text>
        <dbReference type="Rhea" id="RHEA:76159"/>
        <dbReference type="ChEBI" id="CHEBI:17051"/>
    </reaction>
    <physiologicalReaction direction="left-to-right" evidence="8">
        <dbReference type="Rhea" id="RHEA:76160"/>
    </physiologicalReaction>
</comment>
<keyword evidence="10" id="KW-0479">Metal-binding</keyword>
<dbReference type="HAMAP" id="MF_00454">
    <property type="entry name" value="FluC"/>
    <property type="match status" value="1"/>
</dbReference>
<comment type="activity regulation">
    <text evidence="10">Na(+) is not transported, but it plays an essential structural role and its presence is essential for fluoride channel function.</text>
</comment>
<dbReference type="Proteomes" id="UP001596302">
    <property type="component" value="Unassembled WGS sequence"/>
</dbReference>
<evidence type="ECO:0000313" key="11">
    <source>
        <dbReference type="EMBL" id="MFC5995672.1"/>
    </source>
</evidence>
<feature type="binding site" evidence="10">
    <location>
        <position position="101"/>
    </location>
    <ligand>
        <name>Na(+)</name>
        <dbReference type="ChEBI" id="CHEBI:29101"/>
        <note>structural</note>
    </ligand>
</feature>
<accession>A0ABW1J4Q5</accession>
<organism evidence="11 12">
    <name type="scientific">Pseudonocardia hispaniensis</name>
    <dbReference type="NCBI Taxonomy" id="904933"/>
    <lineage>
        <taxon>Bacteria</taxon>
        <taxon>Bacillati</taxon>
        <taxon>Actinomycetota</taxon>
        <taxon>Actinomycetes</taxon>
        <taxon>Pseudonocardiales</taxon>
        <taxon>Pseudonocardiaceae</taxon>
        <taxon>Pseudonocardia</taxon>
    </lineage>
</organism>
<dbReference type="RefSeq" id="WP_379585858.1">
    <property type="nucleotide sequence ID" value="NZ_JBHSQW010000033.1"/>
</dbReference>
<comment type="similarity">
    <text evidence="7 10">Belongs to the fluoride channel Fluc/FEX (TC 1.A.43) family.</text>
</comment>
<keyword evidence="5 10" id="KW-0472">Membrane</keyword>
<evidence type="ECO:0000313" key="12">
    <source>
        <dbReference type="Proteomes" id="UP001596302"/>
    </source>
</evidence>
<dbReference type="InterPro" id="IPR003691">
    <property type="entry name" value="FluC"/>
</dbReference>
<dbReference type="NCBIfam" id="TIGR00494">
    <property type="entry name" value="crcB"/>
    <property type="match status" value="1"/>
</dbReference>
<evidence type="ECO:0000256" key="6">
    <source>
        <dbReference type="ARBA" id="ARBA00023303"/>
    </source>
</evidence>
<dbReference type="PANTHER" id="PTHR28259:SF1">
    <property type="entry name" value="FLUORIDE EXPORT PROTEIN 1-RELATED"/>
    <property type="match status" value="1"/>
</dbReference>
<comment type="function">
    <text evidence="9 10">Fluoride-specific ion channel. Important for reducing fluoride concentration in the cell, thus reducing its toxicity.</text>
</comment>
<sequence length="157" mass="15903">MDQTLPSSGENQVAEPRPHPVAPLSGQARACAVIAVGGALGALARWGVGLALPAHPGAFPLGTFLINVVGCLLIGVLIVLVTEVRPAHPLVRLFAATGILGGFTTFSTYSTDAQYLLLSGHVGAAVGYLAATLAGAIAATWLGITVTRAAGVRRVSR</sequence>
<comment type="caution">
    <text evidence="11">The sequence shown here is derived from an EMBL/GenBank/DDBJ whole genome shotgun (WGS) entry which is preliminary data.</text>
</comment>
<gene>
    <name evidence="10 11" type="primary">crcB</name>
    <name evidence="10" type="synonym">fluC</name>
    <name evidence="11" type="ORF">ACFQE5_15760</name>
</gene>
<keyword evidence="6 10" id="KW-0407">Ion channel</keyword>
<keyword evidence="12" id="KW-1185">Reference proteome</keyword>
<evidence type="ECO:0000256" key="7">
    <source>
        <dbReference type="ARBA" id="ARBA00035120"/>
    </source>
</evidence>
<feature type="binding site" evidence="10">
    <location>
        <position position="104"/>
    </location>
    <ligand>
        <name>Na(+)</name>
        <dbReference type="ChEBI" id="CHEBI:29101"/>
        <note>structural</note>
    </ligand>
</feature>
<comment type="subcellular location">
    <subcellularLocation>
        <location evidence="1 10">Cell membrane</location>
        <topology evidence="1 10">Multi-pass membrane protein</topology>
    </subcellularLocation>
</comment>
<evidence type="ECO:0000256" key="3">
    <source>
        <dbReference type="ARBA" id="ARBA00022692"/>
    </source>
</evidence>
<dbReference type="PANTHER" id="PTHR28259">
    <property type="entry name" value="FLUORIDE EXPORT PROTEIN 1-RELATED"/>
    <property type="match status" value="1"/>
</dbReference>
<keyword evidence="10" id="KW-0813">Transport</keyword>